<keyword evidence="1" id="KW-1133">Transmembrane helix</keyword>
<evidence type="ECO:0000313" key="4">
    <source>
        <dbReference type="Proteomes" id="UP000234206"/>
    </source>
</evidence>
<gene>
    <name evidence="3" type="ORF">CYJ76_01540</name>
</gene>
<organism evidence="3 4">
    <name type="scientific">Kytococcus schroeteri</name>
    <dbReference type="NCBI Taxonomy" id="138300"/>
    <lineage>
        <taxon>Bacteria</taxon>
        <taxon>Bacillati</taxon>
        <taxon>Actinomycetota</taxon>
        <taxon>Actinomycetes</taxon>
        <taxon>Micrococcales</taxon>
        <taxon>Kytococcaceae</taxon>
        <taxon>Kytococcus</taxon>
    </lineage>
</organism>
<feature type="transmembrane region" description="Helical" evidence="1">
    <location>
        <begin position="34"/>
        <end position="52"/>
    </location>
</feature>
<comment type="caution">
    <text evidence="3">The sequence shown here is derived from an EMBL/GenBank/DDBJ whole genome shotgun (WGS) entry which is preliminary data.</text>
</comment>
<dbReference type="InterPro" id="IPR002656">
    <property type="entry name" value="Acyl_transf_3_dom"/>
</dbReference>
<reference evidence="3 4" key="1">
    <citation type="submission" date="2017-12" db="EMBL/GenBank/DDBJ databases">
        <title>Phylogenetic diversity of female urinary microbiome.</title>
        <authorList>
            <person name="Thomas-White K."/>
            <person name="Wolfe A.J."/>
        </authorList>
    </citation>
    <scope>NUCLEOTIDE SEQUENCE [LARGE SCALE GENOMIC DNA]</scope>
    <source>
        <strain evidence="3 4">UMB1298</strain>
    </source>
</reference>
<accession>A0A2I1PDA1</accession>
<protein>
    <recommendedName>
        <fullName evidence="2">Acyltransferase 3 domain-containing protein</fullName>
    </recommendedName>
</protein>
<evidence type="ECO:0000259" key="2">
    <source>
        <dbReference type="Pfam" id="PF01757"/>
    </source>
</evidence>
<keyword evidence="4" id="KW-1185">Reference proteome</keyword>
<evidence type="ECO:0000313" key="3">
    <source>
        <dbReference type="EMBL" id="PKZ42580.1"/>
    </source>
</evidence>
<evidence type="ECO:0000256" key="1">
    <source>
        <dbReference type="SAM" id="Phobius"/>
    </source>
</evidence>
<dbReference type="GO" id="GO:0016747">
    <property type="term" value="F:acyltransferase activity, transferring groups other than amino-acyl groups"/>
    <property type="evidence" value="ECO:0007669"/>
    <property type="project" value="InterPro"/>
</dbReference>
<dbReference type="EMBL" id="PKIZ01000002">
    <property type="protein sequence ID" value="PKZ42580.1"/>
    <property type="molecule type" value="Genomic_DNA"/>
</dbReference>
<proteinExistence type="predicted"/>
<dbReference type="AlphaFoldDB" id="A0A2I1PDA1"/>
<keyword evidence="1" id="KW-0812">Transmembrane</keyword>
<feature type="transmembrane region" description="Helical" evidence="1">
    <location>
        <begin position="119"/>
        <end position="139"/>
    </location>
</feature>
<dbReference type="Proteomes" id="UP000234206">
    <property type="component" value="Unassembled WGS sequence"/>
</dbReference>
<feature type="transmembrane region" description="Helical" evidence="1">
    <location>
        <begin position="64"/>
        <end position="84"/>
    </location>
</feature>
<feature type="domain" description="Acyltransferase 3" evidence="2">
    <location>
        <begin position="9"/>
        <end position="139"/>
    </location>
</feature>
<dbReference type="Pfam" id="PF01757">
    <property type="entry name" value="Acyl_transf_3"/>
    <property type="match status" value="1"/>
</dbReference>
<keyword evidence="1" id="KW-0472">Membrane</keyword>
<name>A0A2I1PDA1_9MICO</name>
<dbReference type="OrthoDB" id="3265718at2"/>
<sequence>MAKLVIHYAWWSSFFFLGATSRHWMTRWQSTRGLVPGVLAGFVLLWSVFVVVDPEARWSRGIHAYALSVGGVLLLIWCASRISWPRWMQWVGKNSIVWYLVHGAAIGGCWLFLEDLGVTSWWIVTPILLVVGYLVPLALSPFARTPLFRWSRTTPPILTGRNA</sequence>
<feature type="transmembrane region" description="Helical" evidence="1">
    <location>
        <begin position="6"/>
        <end position="25"/>
    </location>
</feature>
<feature type="transmembrane region" description="Helical" evidence="1">
    <location>
        <begin position="96"/>
        <end position="113"/>
    </location>
</feature>